<evidence type="ECO:0000313" key="2">
    <source>
        <dbReference type="Proteomes" id="UP000821845"/>
    </source>
</evidence>
<comment type="caution">
    <text evidence="1">The sequence shown here is derived from an EMBL/GenBank/DDBJ whole genome shotgun (WGS) entry which is preliminary data.</text>
</comment>
<name>A0ACB7TNC4_HYAAI</name>
<protein>
    <submittedName>
        <fullName evidence="1">Uncharacterized protein</fullName>
    </submittedName>
</protein>
<accession>A0ACB7TNC4</accession>
<reference evidence="1" key="1">
    <citation type="submission" date="2020-05" db="EMBL/GenBank/DDBJ databases">
        <title>Large-scale comparative analyses of tick genomes elucidate their genetic diversity and vector capacities.</title>
        <authorList>
            <person name="Jia N."/>
            <person name="Wang J."/>
            <person name="Shi W."/>
            <person name="Du L."/>
            <person name="Sun Y."/>
            <person name="Zhan W."/>
            <person name="Jiang J."/>
            <person name="Wang Q."/>
            <person name="Zhang B."/>
            <person name="Ji P."/>
            <person name="Sakyi L.B."/>
            <person name="Cui X."/>
            <person name="Yuan T."/>
            <person name="Jiang B."/>
            <person name="Yang W."/>
            <person name="Lam T.T.-Y."/>
            <person name="Chang Q."/>
            <person name="Ding S."/>
            <person name="Wang X."/>
            <person name="Zhu J."/>
            <person name="Ruan X."/>
            <person name="Zhao L."/>
            <person name="Wei J."/>
            <person name="Que T."/>
            <person name="Du C."/>
            <person name="Cheng J."/>
            <person name="Dai P."/>
            <person name="Han X."/>
            <person name="Huang E."/>
            <person name="Gao Y."/>
            <person name="Liu J."/>
            <person name="Shao H."/>
            <person name="Ye R."/>
            <person name="Li L."/>
            <person name="Wei W."/>
            <person name="Wang X."/>
            <person name="Wang C."/>
            <person name="Yang T."/>
            <person name="Huo Q."/>
            <person name="Li W."/>
            <person name="Guo W."/>
            <person name="Chen H."/>
            <person name="Zhou L."/>
            <person name="Ni X."/>
            <person name="Tian J."/>
            <person name="Zhou Y."/>
            <person name="Sheng Y."/>
            <person name="Liu T."/>
            <person name="Pan Y."/>
            <person name="Xia L."/>
            <person name="Li J."/>
            <person name="Zhao F."/>
            <person name="Cao W."/>
        </authorList>
    </citation>
    <scope>NUCLEOTIDE SEQUENCE</scope>
    <source>
        <strain evidence="1">Hyas-2018</strain>
    </source>
</reference>
<organism evidence="1 2">
    <name type="scientific">Hyalomma asiaticum</name>
    <name type="common">Tick</name>
    <dbReference type="NCBI Taxonomy" id="266040"/>
    <lineage>
        <taxon>Eukaryota</taxon>
        <taxon>Metazoa</taxon>
        <taxon>Ecdysozoa</taxon>
        <taxon>Arthropoda</taxon>
        <taxon>Chelicerata</taxon>
        <taxon>Arachnida</taxon>
        <taxon>Acari</taxon>
        <taxon>Parasitiformes</taxon>
        <taxon>Ixodida</taxon>
        <taxon>Ixodoidea</taxon>
        <taxon>Ixodidae</taxon>
        <taxon>Hyalomminae</taxon>
        <taxon>Hyalomma</taxon>
    </lineage>
</organism>
<sequence>MWLAVLKTGRATCGPPLFRLLVCLAKLPHDGVGNAVAFNPKYPEMLVTASEDFTMSVEVPSESSRTWAALETTTWKKLKMIQANLMTEQSLVLHQTDRRLLKK</sequence>
<keyword evidence="2" id="KW-1185">Reference proteome</keyword>
<gene>
    <name evidence="1" type="ORF">HPB50_020712</name>
</gene>
<dbReference type="EMBL" id="CM023481">
    <property type="protein sequence ID" value="KAH6947673.1"/>
    <property type="molecule type" value="Genomic_DNA"/>
</dbReference>
<proteinExistence type="predicted"/>
<dbReference type="Proteomes" id="UP000821845">
    <property type="component" value="Chromosome 1"/>
</dbReference>
<evidence type="ECO:0000313" key="1">
    <source>
        <dbReference type="EMBL" id="KAH6947673.1"/>
    </source>
</evidence>